<dbReference type="AlphaFoldDB" id="A0A832ZX39"/>
<comment type="similarity">
    <text evidence="1">Belongs to the short-chain dehydrogenases/reductases (SDR) family.</text>
</comment>
<dbReference type="InterPro" id="IPR036291">
    <property type="entry name" value="NAD(P)-bd_dom_sf"/>
</dbReference>
<comment type="caution">
    <text evidence="3">The sequence shown here is derived from an EMBL/GenBank/DDBJ whole genome shotgun (WGS) entry which is preliminary data.</text>
</comment>
<dbReference type="EC" id="1.1.1.47" evidence="3"/>
<reference evidence="3" key="1">
    <citation type="journal article" date="2020" name="ISME J.">
        <title>Gammaproteobacteria mediating utilization of methyl-, sulfur- and petroleum organic compounds in deep ocean hydrothermal plumes.</title>
        <authorList>
            <person name="Zhou Z."/>
            <person name="Liu Y."/>
            <person name="Pan J."/>
            <person name="Cron B.R."/>
            <person name="Toner B.M."/>
            <person name="Anantharaman K."/>
            <person name="Breier J.A."/>
            <person name="Dick G.J."/>
            <person name="Li M."/>
        </authorList>
    </citation>
    <scope>NUCLEOTIDE SEQUENCE</scope>
    <source>
        <strain evidence="3">SZUA-1515</strain>
    </source>
</reference>
<dbReference type="SUPFAM" id="SSF51735">
    <property type="entry name" value="NAD(P)-binding Rossmann-fold domains"/>
    <property type="match status" value="1"/>
</dbReference>
<dbReference type="NCBIfam" id="NF005559">
    <property type="entry name" value="PRK07231.1"/>
    <property type="match status" value="1"/>
</dbReference>
<evidence type="ECO:0000313" key="4">
    <source>
        <dbReference type="Proteomes" id="UP000608579"/>
    </source>
</evidence>
<dbReference type="PRINTS" id="PR00080">
    <property type="entry name" value="SDRFAMILY"/>
</dbReference>
<evidence type="ECO:0000313" key="3">
    <source>
        <dbReference type="EMBL" id="HIQ30126.1"/>
    </source>
</evidence>
<gene>
    <name evidence="3" type="ORF">EYH45_06145</name>
</gene>
<evidence type="ECO:0000256" key="2">
    <source>
        <dbReference type="ARBA" id="ARBA00023002"/>
    </source>
</evidence>
<dbReference type="InterPro" id="IPR020904">
    <property type="entry name" value="Sc_DH/Rdtase_CS"/>
</dbReference>
<dbReference type="PANTHER" id="PTHR43639:SF1">
    <property type="entry name" value="SHORT-CHAIN DEHYDROGENASE_REDUCTASE FAMILY PROTEIN"/>
    <property type="match status" value="1"/>
</dbReference>
<sequence length="258" mass="28482">MTYCKRFEGKNAMVTGAGRGFGKLIALALAREGANVVVHYNRSKEAAEQTAEEIRKMGRKVITVKADITKWDEVKAAVEKVWNEFGHLDILINNAGDVAWGQMSWREITEEKIDEVLAVDIKGTLFMIHEVGKRMLDRKQGVIVNICSNVIVTGSPRAPQYAASKYGVLGLTKSYALAFAPWVRVNAAAPGYMDTEALRSRPDWTSERRKWVVDHTPLKHIGKPEEIVPVVLFLASDDSAFMTGNVVICDGGFSMPGA</sequence>
<dbReference type="InterPro" id="IPR002347">
    <property type="entry name" value="SDR_fam"/>
</dbReference>
<dbReference type="PROSITE" id="PS00061">
    <property type="entry name" value="ADH_SHORT"/>
    <property type="match status" value="1"/>
</dbReference>
<organism evidence="3 4">
    <name type="scientific">Caldiarchaeum subterraneum</name>
    <dbReference type="NCBI Taxonomy" id="311458"/>
    <lineage>
        <taxon>Archaea</taxon>
        <taxon>Nitrososphaerota</taxon>
        <taxon>Candidatus Caldarchaeales</taxon>
        <taxon>Candidatus Caldarchaeaceae</taxon>
        <taxon>Candidatus Caldarchaeum</taxon>
    </lineage>
</organism>
<evidence type="ECO:0000256" key="1">
    <source>
        <dbReference type="ARBA" id="ARBA00006484"/>
    </source>
</evidence>
<protein>
    <submittedName>
        <fullName evidence="3">Glucose 1-dehydrogenase</fullName>
        <ecNumber evidence="3">1.1.1.47</ecNumber>
    </submittedName>
</protein>
<proteinExistence type="inferred from homology"/>
<dbReference type="PRINTS" id="PR00081">
    <property type="entry name" value="GDHRDH"/>
</dbReference>
<dbReference type="Pfam" id="PF13561">
    <property type="entry name" value="adh_short_C2"/>
    <property type="match status" value="1"/>
</dbReference>
<dbReference type="Proteomes" id="UP000608579">
    <property type="component" value="Unassembled WGS sequence"/>
</dbReference>
<keyword evidence="2 3" id="KW-0560">Oxidoreductase</keyword>
<dbReference type="GO" id="GO:0047936">
    <property type="term" value="F:glucose 1-dehydrogenase [NAD(P)+] activity"/>
    <property type="evidence" value="ECO:0007669"/>
    <property type="project" value="UniProtKB-EC"/>
</dbReference>
<dbReference type="FunFam" id="3.40.50.720:FF:000084">
    <property type="entry name" value="Short-chain dehydrogenase reductase"/>
    <property type="match status" value="1"/>
</dbReference>
<name>A0A832ZX39_CALS0</name>
<dbReference type="EMBL" id="DQVM01000115">
    <property type="protein sequence ID" value="HIQ30126.1"/>
    <property type="molecule type" value="Genomic_DNA"/>
</dbReference>
<accession>A0A832ZX39</accession>
<dbReference type="PANTHER" id="PTHR43639">
    <property type="entry name" value="OXIDOREDUCTASE, SHORT-CHAIN DEHYDROGENASE/REDUCTASE FAMILY (AFU_ORTHOLOGUE AFUA_5G02870)"/>
    <property type="match status" value="1"/>
</dbReference>
<dbReference type="Gene3D" id="3.40.50.720">
    <property type="entry name" value="NAD(P)-binding Rossmann-like Domain"/>
    <property type="match status" value="1"/>
</dbReference>